<dbReference type="Gene3D" id="3.20.20.60">
    <property type="entry name" value="Phosphoenolpyruvate-binding domains"/>
    <property type="match status" value="1"/>
</dbReference>
<keyword evidence="1" id="KW-0456">Lyase</keyword>
<gene>
    <name evidence="1" type="ORF">SAMN05421811_10565</name>
</gene>
<protein>
    <submittedName>
        <fullName evidence="1">2-Methylisocitrate lyase, PEP mutase family</fullName>
    </submittedName>
</protein>
<reference evidence="1 2" key="1">
    <citation type="submission" date="2016-10" db="EMBL/GenBank/DDBJ databases">
        <authorList>
            <person name="de Groot N.N."/>
        </authorList>
    </citation>
    <scope>NUCLEOTIDE SEQUENCE [LARGE SCALE GENOMIC DNA]</scope>
    <source>
        <strain evidence="1 2">CGMCC 4.5598</strain>
    </source>
</reference>
<dbReference type="SUPFAM" id="SSF51621">
    <property type="entry name" value="Phosphoenolpyruvate/pyruvate domain"/>
    <property type="match status" value="1"/>
</dbReference>
<dbReference type="EMBL" id="FOHX01000005">
    <property type="protein sequence ID" value="SET98241.1"/>
    <property type="molecule type" value="Genomic_DNA"/>
</dbReference>
<organism evidence="1 2">
    <name type="scientific">Nonomuraea wenchangensis</name>
    <dbReference type="NCBI Taxonomy" id="568860"/>
    <lineage>
        <taxon>Bacteria</taxon>
        <taxon>Bacillati</taxon>
        <taxon>Actinomycetota</taxon>
        <taxon>Actinomycetes</taxon>
        <taxon>Streptosporangiales</taxon>
        <taxon>Streptosporangiaceae</taxon>
        <taxon>Nonomuraea</taxon>
    </lineage>
</organism>
<keyword evidence="2" id="KW-1185">Reference proteome</keyword>
<evidence type="ECO:0000313" key="1">
    <source>
        <dbReference type="EMBL" id="SET98241.1"/>
    </source>
</evidence>
<dbReference type="Pfam" id="PF13714">
    <property type="entry name" value="PEP_mutase"/>
    <property type="match status" value="1"/>
</dbReference>
<dbReference type="STRING" id="568860.SAMN05421811_10565"/>
<dbReference type="PANTHER" id="PTHR42905">
    <property type="entry name" value="PHOSPHOENOLPYRUVATE CARBOXYLASE"/>
    <property type="match status" value="1"/>
</dbReference>
<dbReference type="InterPro" id="IPR039556">
    <property type="entry name" value="ICL/PEPM"/>
</dbReference>
<dbReference type="OrthoDB" id="9780430at2"/>
<dbReference type="InterPro" id="IPR015813">
    <property type="entry name" value="Pyrv/PenolPyrv_kinase-like_dom"/>
</dbReference>
<dbReference type="GO" id="GO:0016829">
    <property type="term" value="F:lyase activity"/>
    <property type="evidence" value="ECO:0007669"/>
    <property type="project" value="UniProtKB-KW"/>
</dbReference>
<proteinExistence type="predicted"/>
<evidence type="ECO:0000313" key="2">
    <source>
        <dbReference type="Proteomes" id="UP000199361"/>
    </source>
</evidence>
<dbReference type="PANTHER" id="PTHR42905:SF16">
    <property type="entry name" value="CARBOXYPHOSPHONOENOLPYRUVATE PHOSPHONOMUTASE-LIKE PROTEIN (AFU_ORTHOLOGUE AFUA_5G07230)"/>
    <property type="match status" value="1"/>
</dbReference>
<dbReference type="InterPro" id="IPR040442">
    <property type="entry name" value="Pyrv_kinase-like_dom_sf"/>
</dbReference>
<dbReference type="Proteomes" id="UP000199361">
    <property type="component" value="Unassembled WGS sequence"/>
</dbReference>
<dbReference type="CDD" id="cd00377">
    <property type="entry name" value="ICL_PEPM"/>
    <property type="match status" value="1"/>
</dbReference>
<dbReference type="AlphaFoldDB" id="A0A1I0IP68"/>
<dbReference type="RefSeq" id="WP_091082051.1">
    <property type="nucleotide sequence ID" value="NZ_FOHX01000005.1"/>
</dbReference>
<accession>A0A1I0IP68</accession>
<sequence length="277" mass="28550">MTTHVEKALLFRSLHVAGRPLLLSNAWDAASARIVEAAGASAIATTSAGVAWSLGAPDGDRLDRRLALDVVARVADAVDVPVSADIEAGYADDTDGVAQTVRAVLDARAVGVNLEDAHHGGPTPLRPLQEQAARISAARRAADESGIPLFINARIDTYLRSVGEPAVRLDETLARAAAYVEAGADGVFVPGLTDLSTIATLVEKAVVPVNVLAGPGAPDVAALAEQGIARISLGSSVAEAAYAVARWAALELLDSGTYTTLTNALDYSEVNELLANT</sequence>
<name>A0A1I0IP68_9ACTN</name>